<sequence length="112" mass="13324">MVYDLESRTKIFSKHMMNFLSEIRIREINRNIISQLIKSTTSIGADYCEANNASFRKDFRNKIFICKKESQETKYCLELLAEINKEKIIQLRLFWQEAHELLLIFSKIISSL</sequence>
<dbReference type="Pfam" id="PF05635">
    <property type="entry name" value="23S_rRNA_IVP"/>
    <property type="match status" value="1"/>
</dbReference>
<organism evidence="1 2">
    <name type="scientific">Candidatus Buchananbacteria bacterium RIFCSPLOWO2_01_FULL_39_33</name>
    <dbReference type="NCBI Taxonomy" id="1797543"/>
    <lineage>
        <taxon>Bacteria</taxon>
        <taxon>Candidatus Buchananiibacteriota</taxon>
    </lineage>
</organism>
<comment type="caution">
    <text evidence="1">The sequence shown here is derived from an EMBL/GenBank/DDBJ whole genome shotgun (WGS) entry which is preliminary data.</text>
</comment>
<dbReference type="EMBL" id="MHIM01000034">
    <property type="protein sequence ID" value="OGY51571.1"/>
    <property type="molecule type" value="Genomic_DNA"/>
</dbReference>
<dbReference type="Gene3D" id="1.20.1440.60">
    <property type="entry name" value="23S rRNA-intervening sequence"/>
    <property type="match status" value="1"/>
</dbReference>
<dbReference type="SUPFAM" id="SSF158446">
    <property type="entry name" value="IVS-encoded protein-like"/>
    <property type="match status" value="1"/>
</dbReference>
<dbReference type="InterPro" id="IPR036583">
    <property type="entry name" value="23S_rRNA_IVS_sf"/>
</dbReference>
<accession>A0A1G1YH32</accession>
<gene>
    <name evidence="1" type="ORF">A3A02_02065</name>
</gene>
<reference evidence="1 2" key="1">
    <citation type="journal article" date="2016" name="Nat. Commun.">
        <title>Thousands of microbial genomes shed light on interconnected biogeochemical processes in an aquifer system.</title>
        <authorList>
            <person name="Anantharaman K."/>
            <person name="Brown C.T."/>
            <person name="Hug L.A."/>
            <person name="Sharon I."/>
            <person name="Castelle C.J."/>
            <person name="Probst A.J."/>
            <person name="Thomas B.C."/>
            <person name="Singh A."/>
            <person name="Wilkins M.J."/>
            <person name="Karaoz U."/>
            <person name="Brodie E.L."/>
            <person name="Williams K.H."/>
            <person name="Hubbard S.S."/>
            <person name="Banfield J.F."/>
        </authorList>
    </citation>
    <scope>NUCLEOTIDE SEQUENCE [LARGE SCALE GENOMIC DNA]</scope>
</reference>
<proteinExistence type="predicted"/>
<dbReference type="InterPro" id="IPR012657">
    <property type="entry name" value="23S_rRNA-intervening_sequence"/>
</dbReference>
<evidence type="ECO:0000313" key="2">
    <source>
        <dbReference type="Proteomes" id="UP000177376"/>
    </source>
</evidence>
<protein>
    <submittedName>
        <fullName evidence="1">Four helix bundle protein</fullName>
    </submittedName>
</protein>
<dbReference type="NCBIfam" id="TIGR02436">
    <property type="entry name" value="four helix bundle protein"/>
    <property type="match status" value="1"/>
</dbReference>
<dbReference type="Proteomes" id="UP000177376">
    <property type="component" value="Unassembled WGS sequence"/>
</dbReference>
<dbReference type="AlphaFoldDB" id="A0A1G1YH32"/>
<evidence type="ECO:0000313" key="1">
    <source>
        <dbReference type="EMBL" id="OGY51571.1"/>
    </source>
</evidence>
<name>A0A1G1YH32_9BACT</name>